<proteinExistence type="predicted"/>
<organism evidence="1 2">
    <name type="scientific">Parapedobacter koreensis</name>
    <dbReference type="NCBI Taxonomy" id="332977"/>
    <lineage>
        <taxon>Bacteria</taxon>
        <taxon>Pseudomonadati</taxon>
        <taxon>Bacteroidota</taxon>
        <taxon>Sphingobacteriia</taxon>
        <taxon>Sphingobacteriales</taxon>
        <taxon>Sphingobacteriaceae</taxon>
        <taxon>Parapedobacter</taxon>
    </lineage>
</organism>
<dbReference type="STRING" id="332977.SAMN05421740_107196"/>
<gene>
    <name evidence="1" type="ORF">SAMN05421740_107196</name>
</gene>
<protein>
    <submittedName>
        <fullName evidence="1">Uncharacterized protein</fullName>
    </submittedName>
</protein>
<dbReference type="Proteomes" id="UP000198916">
    <property type="component" value="Unassembled WGS sequence"/>
</dbReference>
<dbReference type="AlphaFoldDB" id="A0A1H7RM48"/>
<reference evidence="2" key="1">
    <citation type="submission" date="2016-10" db="EMBL/GenBank/DDBJ databases">
        <authorList>
            <person name="Varghese N."/>
            <person name="Submissions S."/>
        </authorList>
    </citation>
    <scope>NUCLEOTIDE SEQUENCE [LARGE SCALE GENOMIC DNA]</scope>
    <source>
        <strain evidence="2">Jip14</strain>
    </source>
</reference>
<sequence>MHGFDRAALLQVVMQLEIENNNGKSGLGDQDCFAKDYTKAISYFSFLQPPTEFTIQTNYIADDERHFRAFYPAVPTPPPNC</sequence>
<dbReference type="EMBL" id="FNZR01000007">
    <property type="protein sequence ID" value="SEL61311.1"/>
    <property type="molecule type" value="Genomic_DNA"/>
</dbReference>
<accession>A0A1H7RM48</accession>
<evidence type="ECO:0000313" key="1">
    <source>
        <dbReference type="EMBL" id="SEL61311.1"/>
    </source>
</evidence>
<evidence type="ECO:0000313" key="2">
    <source>
        <dbReference type="Proteomes" id="UP000198916"/>
    </source>
</evidence>
<name>A0A1H7RM48_9SPHI</name>
<keyword evidence="2" id="KW-1185">Reference proteome</keyword>